<dbReference type="Pfam" id="PF00035">
    <property type="entry name" value="dsrm"/>
    <property type="match status" value="1"/>
</dbReference>
<dbReference type="GO" id="GO:0004525">
    <property type="term" value="F:ribonuclease III activity"/>
    <property type="evidence" value="ECO:0007669"/>
    <property type="project" value="UniProtKB-UniRule"/>
</dbReference>
<evidence type="ECO:0000256" key="13">
    <source>
        <dbReference type="ARBA" id="ARBA00022842"/>
    </source>
</evidence>
<keyword evidence="11 15" id="KW-0255">Endonuclease</keyword>
<comment type="similarity">
    <text evidence="3">Belongs to the ribonuclease III family.</text>
</comment>
<dbReference type="InterPro" id="IPR014720">
    <property type="entry name" value="dsRBD_dom"/>
</dbReference>
<reference evidence="18 19" key="1">
    <citation type="submission" date="2019-03" db="EMBL/GenBank/DDBJ databases">
        <title>Genomic Encyclopedia of Type Strains, Phase IV (KMG-IV): sequencing the most valuable type-strain genomes for metagenomic binning, comparative biology and taxonomic classification.</title>
        <authorList>
            <person name="Goeker M."/>
        </authorList>
    </citation>
    <scope>NUCLEOTIDE SEQUENCE [LARGE SCALE GENOMIC DNA]</scope>
    <source>
        <strain evidence="18 19">DSM 26752</strain>
    </source>
</reference>
<evidence type="ECO:0000313" key="18">
    <source>
        <dbReference type="EMBL" id="TCS89627.1"/>
    </source>
</evidence>
<evidence type="ECO:0000256" key="9">
    <source>
        <dbReference type="ARBA" id="ARBA00022722"/>
    </source>
</evidence>
<evidence type="ECO:0000256" key="1">
    <source>
        <dbReference type="ARBA" id="ARBA00000109"/>
    </source>
</evidence>
<keyword evidence="13 15" id="KW-0460">Magnesium</keyword>
<evidence type="ECO:0000256" key="7">
    <source>
        <dbReference type="ARBA" id="ARBA00022664"/>
    </source>
</evidence>
<comment type="catalytic activity">
    <reaction evidence="1 15">
        <text>Endonucleolytic cleavage to 5'-phosphomonoester.</text>
        <dbReference type="EC" id="3.1.26.3"/>
    </reaction>
</comment>
<dbReference type="Gene3D" id="1.10.1520.10">
    <property type="entry name" value="Ribonuclease III domain"/>
    <property type="match status" value="1"/>
</dbReference>
<keyword evidence="15" id="KW-0699">rRNA-binding</keyword>
<dbReference type="GO" id="GO:0042802">
    <property type="term" value="F:identical protein binding"/>
    <property type="evidence" value="ECO:0007669"/>
    <property type="project" value="UniProtKB-ARBA"/>
</dbReference>
<keyword evidence="12 15" id="KW-0378">Hydrolase</keyword>
<dbReference type="Proteomes" id="UP000294567">
    <property type="component" value="Unassembled WGS sequence"/>
</dbReference>
<comment type="caution">
    <text evidence="18">The sequence shown here is derived from an EMBL/GenBank/DDBJ whole genome shotgun (WGS) entry which is preliminary data.</text>
</comment>
<dbReference type="GO" id="GO:0006364">
    <property type="term" value="P:rRNA processing"/>
    <property type="evidence" value="ECO:0007669"/>
    <property type="project" value="UniProtKB-UniRule"/>
</dbReference>
<dbReference type="SMART" id="SM00535">
    <property type="entry name" value="RIBOc"/>
    <property type="match status" value="1"/>
</dbReference>
<name>A0A4R3KVU0_9FIRM</name>
<dbReference type="GO" id="GO:0008033">
    <property type="term" value="P:tRNA processing"/>
    <property type="evidence" value="ECO:0007669"/>
    <property type="project" value="UniProtKB-KW"/>
</dbReference>
<dbReference type="PROSITE" id="PS50142">
    <property type="entry name" value="RNASE_3_2"/>
    <property type="match status" value="1"/>
</dbReference>
<dbReference type="PROSITE" id="PS50137">
    <property type="entry name" value="DS_RBD"/>
    <property type="match status" value="1"/>
</dbReference>
<dbReference type="GO" id="GO:0019843">
    <property type="term" value="F:rRNA binding"/>
    <property type="evidence" value="ECO:0007669"/>
    <property type="project" value="UniProtKB-KW"/>
</dbReference>
<feature type="binding site" evidence="15">
    <location>
        <position position="129"/>
    </location>
    <ligand>
        <name>Mg(2+)</name>
        <dbReference type="ChEBI" id="CHEBI:18420"/>
    </ligand>
</feature>
<evidence type="ECO:0000256" key="12">
    <source>
        <dbReference type="ARBA" id="ARBA00022801"/>
    </source>
</evidence>
<evidence type="ECO:0000256" key="4">
    <source>
        <dbReference type="ARBA" id="ARBA00011738"/>
    </source>
</evidence>
<dbReference type="InterPro" id="IPR011907">
    <property type="entry name" value="RNase_III"/>
</dbReference>
<feature type="binding site" evidence="15">
    <location>
        <position position="126"/>
    </location>
    <ligand>
        <name>Mg(2+)</name>
        <dbReference type="ChEBI" id="CHEBI:18420"/>
    </ligand>
</feature>
<evidence type="ECO:0000256" key="2">
    <source>
        <dbReference type="ARBA" id="ARBA00004496"/>
    </source>
</evidence>
<dbReference type="RefSeq" id="WP_132027173.1">
    <property type="nucleotide sequence ID" value="NZ_CP068564.1"/>
</dbReference>
<keyword evidence="6 15" id="KW-0698">rRNA processing</keyword>
<comment type="subcellular location">
    <subcellularLocation>
        <location evidence="2 15">Cytoplasm</location>
    </subcellularLocation>
</comment>
<accession>A0A4R3KVU0</accession>
<evidence type="ECO:0000313" key="19">
    <source>
        <dbReference type="Proteomes" id="UP000294567"/>
    </source>
</evidence>
<dbReference type="SMART" id="SM00358">
    <property type="entry name" value="DSRM"/>
    <property type="match status" value="1"/>
</dbReference>
<dbReference type="SUPFAM" id="SSF69065">
    <property type="entry name" value="RNase III domain-like"/>
    <property type="match status" value="1"/>
</dbReference>
<dbReference type="OrthoDB" id="9805026at2"/>
<dbReference type="Pfam" id="PF14622">
    <property type="entry name" value="Ribonucleas_3_3"/>
    <property type="match status" value="1"/>
</dbReference>
<dbReference type="FunFam" id="1.10.1520.10:FF:000001">
    <property type="entry name" value="Ribonuclease 3"/>
    <property type="match status" value="1"/>
</dbReference>
<evidence type="ECO:0000256" key="3">
    <source>
        <dbReference type="ARBA" id="ARBA00010183"/>
    </source>
</evidence>
<keyword evidence="5 15" id="KW-0963">Cytoplasm</keyword>
<dbReference type="EC" id="3.1.26.3" evidence="15"/>
<dbReference type="InterPro" id="IPR036389">
    <property type="entry name" value="RNase_III_sf"/>
</dbReference>
<gene>
    <name evidence="15" type="primary">rnc</name>
    <name evidence="18" type="ORF">EDD65_105101</name>
</gene>
<dbReference type="GO" id="GO:0003725">
    <property type="term" value="F:double-stranded RNA binding"/>
    <property type="evidence" value="ECO:0007669"/>
    <property type="project" value="TreeGrafter"/>
</dbReference>
<dbReference type="NCBIfam" id="TIGR02191">
    <property type="entry name" value="RNaseIII"/>
    <property type="match status" value="1"/>
</dbReference>
<feature type="active site" evidence="15">
    <location>
        <position position="129"/>
    </location>
</feature>
<dbReference type="Gene3D" id="3.30.160.20">
    <property type="match status" value="1"/>
</dbReference>
<dbReference type="GO" id="GO:0006397">
    <property type="term" value="P:mRNA processing"/>
    <property type="evidence" value="ECO:0007669"/>
    <property type="project" value="UniProtKB-UniRule"/>
</dbReference>
<dbReference type="AlphaFoldDB" id="A0A4R3KVU0"/>
<dbReference type="CDD" id="cd00593">
    <property type="entry name" value="RIBOc"/>
    <property type="match status" value="1"/>
</dbReference>
<protein>
    <recommendedName>
        <fullName evidence="15">Ribonuclease 3</fullName>
        <ecNumber evidence="15">3.1.26.3</ecNumber>
    </recommendedName>
    <alternativeName>
        <fullName evidence="15">Ribonuclease III</fullName>
        <shortName evidence="15">RNase III</shortName>
    </alternativeName>
</protein>
<dbReference type="InterPro" id="IPR000999">
    <property type="entry name" value="RNase_III_dom"/>
</dbReference>
<dbReference type="SUPFAM" id="SSF54768">
    <property type="entry name" value="dsRNA-binding domain-like"/>
    <property type="match status" value="1"/>
</dbReference>
<dbReference type="PANTHER" id="PTHR11207">
    <property type="entry name" value="RIBONUCLEASE III"/>
    <property type="match status" value="1"/>
</dbReference>
<evidence type="ECO:0000259" key="16">
    <source>
        <dbReference type="PROSITE" id="PS50137"/>
    </source>
</evidence>
<dbReference type="PANTHER" id="PTHR11207:SF0">
    <property type="entry name" value="RIBONUCLEASE 3"/>
    <property type="match status" value="1"/>
</dbReference>
<feature type="active site" evidence="15">
    <location>
        <position position="57"/>
    </location>
</feature>
<evidence type="ECO:0000256" key="8">
    <source>
        <dbReference type="ARBA" id="ARBA00022694"/>
    </source>
</evidence>
<evidence type="ECO:0000256" key="10">
    <source>
        <dbReference type="ARBA" id="ARBA00022723"/>
    </source>
</evidence>
<comment type="cofactor">
    <cofactor evidence="15">
        <name>Mg(2+)</name>
        <dbReference type="ChEBI" id="CHEBI:18420"/>
    </cofactor>
</comment>
<evidence type="ECO:0000256" key="14">
    <source>
        <dbReference type="ARBA" id="ARBA00022884"/>
    </source>
</evidence>
<dbReference type="EMBL" id="SMAE01000005">
    <property type="protein sequence ID" value="TCS89627.1"/>
    <property type="molecule type" value="Genomic_DNA"/>
</dbReference>
<keyword evidence="19" id="KW-1185">Reference proteome</keyword>
<evidence type="ECO:0000256" key="5">
    <source>
        <dbReference type="ARBA" id="ARBA00022490"/>
    </source>
</evidence>
<comment type="function">
    <text evidence="15">Digests double-stranded RNA. Involved in the processing of primary rRNA transcript to yield the immediate precursors to the large and small rRNAs (23S and 16S). Processes some mRNAs, and tRNAs when they are encoded in the rRNA operon. Processes pre-crRNA and tracrRNA of type II CRISPR loci if present in the organism.</text>
</comment>
<keyword evidence="14 15" id="KW-0694">RNA-binding</keyword>
<sequence>MRISAKRKEDLDKLQKRINYYFKDLGLLNIALTHSSYSNEKNIKNNVNNERLEFLGDAVIGLVVSEYLYDRFKELPEGEMTKKRASIVCESSLAFAARKINLGKYILLGKGEEATGGRNRDSILADTFEALAGAIFLDGGLECVCRYLIDMFEEEVIYAISKGNLFIDYKTELQEVLQRKGKSKIEYVVDKEVGPDHKKKFYMNVIVENKIIGSGMGRNKKEAEHMAAKQALIRMGEKNEQ</sequence>
<proteinExistence type="inferred from homology"/>
<keyword evidence="8 15" id="KW-0819">tRNA processing</keyword>
<dbReference type="GO" id="GO:0010468">
    <property type="term" value="P:regulation of gene expression"/>
    <property type="evidence" value="ECO:0007669"/>
    <property type="project" value="TreeGrafter"/>
</dbReference>
<evidence type="ECO:0000256" key="15">
    <source>
        <dbReference type="HAMAP-Rule" id="MF_00104"/>
    </source>
</evidence>
<feature type="binding site" evidence="15">
    <location>
        <position position="53"/>
    </location>
    <ligand>
        <name>Mg(2+)</name>
        <dbReference type="ChEBI" id="CHEBI:18420"/>
    </ligand>
</feature>
<evidence type="ECO:0000259" key="17">
    <source>
        <dbReference type="PROSITE" id="PS50142"/>
    </source>
</evidence>
<evidence type="ECO:0000256" key="11">
    <source>
        <dbReference type="ARBA" id="ARBA00022759"/>
    </source>
</evidence>
<keyword evidence="10 15" id="KW-0479">Metal-binding</keyword>
<feature type="domain" description="DRBM" evidence="16">
    <location>
        <begin position="168"/>
        <end position="237"/>
    </location>
</feature>
<feature type="domain" description="RNase III" evidence="17">
    <location>
        <begin position="11"/>
        <end position="140"/>
    </location>
</feature>
<comment type="subunit">
    <text evidence="4 15">Homodimer.</text>
</comment>
<dbReference type="CDD" id="cd10845">
    <property type="entry name" value="DSRM_RNAse_III_family"/>
    <property type="match status" value="1"/>
</dbReference>
<dbReference type="FunFam" id="3.30.160.20:FF:000003">
    <property type="entry name" value="Ribonuclease 3"/>
    <property type="match status" value="1"/>
</dbReference>
<dbReference type="HAMAP" id="MF_00104">
    <property type="entry name" value="RNase_III"/>
    <property type="match status" value="1"/>
</dbReference>
<evidence type="ECO:0000256" key="6">
    <source>
        <dbReference type="ARBA" id="ARBA00022552"/>
    </source>
</evidence>
<keyword evidence="9 15" id="KW-0540">Nuclease</keyword>
<dbReference type="GO" id="GO:0046872">
    <property type="term" value="F:metal ion binding"/>
    <property type="evidence" value="ECO:0007669"/>
    <property type="project" value="UniProtKB-KW"/>
</dbReference>
<organism evidence="18 19">
    <name type="scientific">Keratinibaculum paraultunense</name>
    <dbReference type="NCBI Taxonomy" id="1278232"/>
    <lineage>
        <taxon>Bacteria</taxon>
        <taxon>Bacillati</taxon>
        <taxon>Bacillota</taxon>
        <taxon>Tissierellia</taxon>
        <taxon>Tissierellales</taxon>
        <taxon>Tepidimicrobiaceae</taxon>
        <taxon>Keratinibaculum</taxon>
    </lineage>
</organism>
<keyword evidence="7 15" id="KW-0507">mRNA processing</keyword>
<dbReference type="PROSITE" id="PS00517">
    <property type="entry name" value="RNASE_3_1"/>
    <property type="match status" value="1"/>
</dbReference>
<dbReference type="GO" id="GO:0005737">
    <property type="term" value="C:cytoplasm"/>
    <property type="evidence" value="ECO:0007669"/>
    <property type="project" value="UniProtKB-SubCell"/>
</dbReference>